<sequence>MKNIDIQSDDTKKYEYIIHTKNYKKNILLTKYNQIIEYIDSNFTVTSNMSFLEIGFNDGLLFKSLQKKYPKAKFIGVEVRQSCVDNMVKQGFDCRLITNELFPIDEKFDVIYGASVLHHISKPFDFIKHLFNALNYNKITRGGGGDTYFC</sequence>
<geneLocation type="plasmid" evidence="3">
    <name>pLaw1</name>
</geneLocation>
<keyword evidence="3" id="KW-1185">Reference proteome</keyword>
<dbReference type="InterPro" id="IPR029063">
    <property type="entry name" value="SAM-dependent_MTases_sf"/>
</dbReference>
<dbReference type="HOGENOM" id="CLU_1738244_0_0_7"/>
<dbReference type="KEGG" id="lip:LIA011"/>
<name>Q1MP23_LAWIP</name>
<accession>Q1MP23</accession>
<protein>
    <submittedName>
        <fullName evidence="2">S-adenosylmethionine-dependent methyltransferase</fullName>
    </submittedName>
</protein>
<evidence type="ECO:0000313" key="3">
    <source>
        <dbReference type="Proteomes" id="UP000002430"/>
    </source>
</evidence>
<dbReference type="Proteomes" id="UP000002430">
    <property type="component" value="Plasmid 1"/>
</dbReference>
<dbReference type="GO" id="GO:0032259">
    <property type="term" value="P:methylation"/>
    <property type="evidence" value="ECO:0007669"/>
    <property type="project" value="UniProtKB-KW"/>
</dbReference>
<feature type="domain" description="Methyltransferase type 12" evidence="1">
    <location>
        <begin position="52"/>
        <end position="135"/>
    </location>
</feature>
<organism evidence="2 3">
    <name type="scientific">Lawsonia intracellularis (strain PHE/MN1-00)</name>
    <dbReference type="NCBI Taxonomy" id="363253"/>
    <lineage>
        <taxon>Bacteria</taxon>
        <taxon>Pseudomonadati</taxon>
        <taxon>Thermodesulfobacteriota</taxon>
        <taxon>Desulfovibrionia</taxon>
        <taxon>Desulfovibrionales</taxon>
        <taxon>Desulfovibrionaceae</taxon>
        <taxon>Lawsonia</taxon>
    </lineage>
</organism>
<dbReference type="Gene3D" id="3.40.50.150">
    <property type="entry name" value="Vaccinia Virus protein VP39"/>
    <property type="match status" value="1"/>
</dbReference>
<dbReference type="GO" id="GO:0008168">
    <property type="term" value="F:methyltransferase activity"/>
    <property type="evidence" value="ECO:0007669"/>
    <property type="project" value="UniProtKB-KW"/>
</dbReference>
<keyword evidence="2" id="KW-0489">Methyltransferase</keyword>
<evidence type="ECO:0000313" key="2">
    <source>
        <dbReference type="EMBL" id="CAJ53934.1"/>
    </source>
</evidence>
<reference evidence="2 3" key="1">
    <citation type="submission" date="2005-11" db="EMBL/GenBank/DDBJ databases">
        <title>The complete genome sequence of Lawsonia intracellularis: the causative agent of proliferative enteropathy.</title>
        <authorList>
            <person name="Kaur K."/>
            <person name="Zhang Q."/>
            <person name="Beckler D."/>
            <person name="Munir S."/>
            <person name="Li L."/>
            <person name="Kinsley K."/>
            <person name="Herron L."/>
            <person name="Peterson A."/>
            <person name="May B."/>
            <person name="Singh S."/>
            <person name="Gebhart C."/>
            <person name="Kapur V."/>
        </authorList>
    </citation>
    <scope>NUCLEOTIDE SEQUENCE [LARGE SCALE GENOMIC DNA]</scope>
    <source>
        <strain evidence="2 3">PHE/MN1-00</strain>
        <plasmid evidence="3">pLaw1</plasmid>
    </source>
</reference>
<dbReference type="EMBL" id="AM180253">
    <property type="protein sequence ID" value="CAJ53934.1"/>
    <property type="molecule type" value="Genomic_DNA"/>
</dbReference>
<dbReference type="InterPro" id="IPR013217">
    <property type="entry name" value="Methyltransf_12"/>
</dbReference>
<evidence type="ECO:0000259" key="1">
    <source>
        <dbReference type="Pfam" id="PF08242"/>
    </source>
</evidence>
<dbReference type="SUPFAM" id="SSF53335">
    <property type="entry name" value="S-adenosyl-L-methionine-dependent methyltransferases"/>
    <property type="match status" value="1"/>
</dbReference>
<dbReference type="AlphaFoldDB" id="Q1MP23"/>
<keyword evidence="2" id="KW-0808">Transferase</keyword>
<dbReference type="OrthoDB" id="9791837at2"/>
<dbReference type="Pfam" id="PF08242">
    <property type="entry name" value="Methyltransf_12"/>
    <property type="match status" value="1"/>
</dbReference>
<gene>
    <name evidence="2" type="ordered locus">LIA011</name>
</gene>
<keyword evidence="2" id="KW-0614">Plasmid</keyword>
<proteinExistence type="predicted"/>
<dbReference type="RefSeq" id="WP_011527277.1">
    <property type="nucleotide sequence ID" value="NC_008012.1"/>
</dbReference>